<dbReference type="CDD" id="cd10719">
    <property type="entry name" value="DnaJ_zf"/>
    <property type="match status" value="1"/>
</dbReference>
<dbReference type="InterPro" id="IPR036869">
    <property type="entry name" value="J_dom_sf"/>
</dbReference>
<evidence type="ECO:0000256" key="7">
    <source>
        <dbReference type="ARBA" id="ARBA00061004"/>
    </source>
</evidence>
<keyword evidence="9" id="KW-0963">Cytoplasm</keyword>
<feature type="binding site" evidence="9">
    <location>
        <position position="186"/>
    </location>
    <ligand>
        <name>Zn(2+)</name>
        <dbReference type="ChEBI" id="CHEBI:29105"/>
        <label>2</label>
    </ligand>
</feature>
<protein>
    <recommendedName>
        <fullName evidence="8 9">Chaperone protein DnaJ</fullName>
    </recommendedName>
</protein>
<comment type="similarity">
    <text evidence="7 9">Belongs to the DnaJ family.</text>
</comment>
<feature type="binding site" evidence="9">
    <location>
        <position position="183"/>
    </location>
    <ligand>
        <name>Zn(2+)</name>
        <dbReference type="ChEBI" id="CHEBI:29105"/>
        <label>2</label>
    </ligand>
</feature>
<dbReference type="FunFam" id="2.10.230.10:FF:000002">
    <property type="entry name" value="Molecular chaperone DnaJ"/>
    <property type="match status" value="1"/>
</dbReference>
<proteinExistence type="inferred from homology"/>
<dbReference type="SMART" id="SM00271">
    <property type="entry name" value="DnaJ"/>
    <property type="match status" value="1"/>
</dbReference>
<dbReference type="AlphaFoldDB" id="A0A1M7SV05"/>
<dbReference type="NCBIfam" id="TIGR02349">
    <property type="entry name" value="DnaJ_bact"/>
    <property type="match status" value="1"/>
</dbReference>
<evidence type="ECO:0000256" key="5">
    <source>
        <dbReference type="ARBA" id="ARBA00023186"/>
    </source>
</evidence>
<dbReference type="PRINTS" id="PR00625">
    <property type="entry name" value="JDOMAIN"/>
</dbReference>
<dbReference type="InterPro" id="IPR018253">
    <property type="entry name" value="DnaJ_domain_CS"/>
</dbReference>
<dbReference type="FunFam" id="1.10.287.110:FF:000034">
    <property type="entry name" value="Chaperone protein DnaJ"/>
    <property type="match status" value="1"/>
</dbReference>
<dbReference type="GO" id="GO:0031072">
    <property type="term" value="F:heat shock protein binding"/>
    <property type="evidence" value="ECO:0007669"/>
    <property type="project" value="InterPro"/>
</dbReference>
<keyword evidence="4 9" id="KW-0862">Zinc</keyword>
<evidence type="ECO:0000256" key="9">
    <source>
        <dbReference type="HAMAP-Rule" id="MF_01152"/>
    </source>
</evidence>
<dbReference type="SUPFAM" id="SSF57938">
    <property type="entry name" value="DnaJ/Hsp40 cysteine-rich domain"/>
    <property type="match status" value="1"/>
</dbReference>
<evidence type="ECO:0000256" key="8">
    <source>
        <dbReference type="ARBA" id="ARBA00067609"/>
    </source>
</evidence>
<dbReference type="PANTHER" id="PTHR43096">
    <property type="entry name" value="DNAJ HOMOLOG 1, MITOCHONDRIAL-RELATED"/>
    <property type="match status" value="1"/>
</dbReference>
<dbReference type="NCBIfam" id="NF008035">
    <property type="entry name" value="PRK10767.1"/>
    <property type="match status" value="1"/>
</dbReference>
<dbReference type="OrthoDB" id="9779889at2"/>
<evidence type="ECO:0000259" key="12">
    <source>
        <dbReference type="PROSITE" id="PS51188"/>
    </source>
</evidence>
<sequence length="379" mass="41956">MPAKKDYYEILGIPKNASDDEIKAAYKKLVKEWHPDRHAGDKKKQAEQKFKEIQEAYEVLSDPQKRAMYDKFGYVGEGGYVYEPNGTNFGTGGFGFGFEDIFRDFDDIFNIFFGGQRTSTASQSSQRGTRRSSRRGEDINVELVITDADIFTGKDATIEYDRYDACENCHGEGVEPGSKWVTCSKCHGTGVVREEKRTPFGVFINQHTCDACGGTGSIPGETCHVCRGSGRIKKRTTAVVNIPSGVEDGSVLRIPRKGNAGSYGGEYGDLYVHIRVRQTSDYKREGDDIIVTVPIDYVTAILGGTAFVELPNKEKIEVEIPAGTQPNDRVVIKGKGIPNTRTGRRGNLVAEFKVSIPKKVSGKERELLKEIAKERGIKV</sequence>
<comment type="subunit">
    <text evidence="9">Homodimer.</text>
</comment>
<feature type="repeat" description="CXXCXGXG motif" evidence="9">
    <location>
        <begin position="223"/>
        <end position="230"/>
    </location>
</feature>
<evidence type="ECO:0000256" key="10">
    <source>
        <dbReference type="PROSITE-ProRule" id="PRU00546"/>
    </source>
</evidence>
<dbReference type="EMBL" id="FRDJ01000006">
    <property type="protein sequence ID" value="SHN62373.1"/>
    <property type="molecule type" value="Genomic_DNA"/>
</dbReference>
<evidence type="ECO:0000313" key="13">
    <source>
        <dbReference type="EMBL" id="SHN62373.1"/>
    </source>
</evidence>
<dbReference type="Gene3D" id="6.20.20.10">
    <property type="match status" value="2"/>
</dbReference>
<dbReference type="GO" id="GO:0008270">
    <property type="term" value="F:zinc ion binding"/>
    <property type="evidence" value="ECO:0007669"/>
    <property type="project" value="UniProtKB-UniRule"/>
</dbReference>
<dbReference type="GO" id="GO:0006260">
    <property type="term" value="P:DNA replication"/>
    <property type="evidence" value="ECO:0007669"/>
    <property type="project" value="UniProtKB-KW"/>
</dbReference>
<dbReference type="PANTHER" id="PTHR43096:SF52">
    <property type="entry name" value="DNAJ HOMOLOG 1, MITOCHONDRIAL-RELATED"/>
    <property type="match status" value="1"/>
</dbReference>
<dbReference type="SUPFAM" id="SSF46565">
    <property type="entry name" value="Chaperone J-domain"/>
    <property type="match status" value="1"/>
</dbReference>
<evidence type="ECO:0000256" key="2">
    <source>
        <dbReference type="ARBA" id="ARBA00022737"/>
    </source>
</evidence>
<evidence type="ECO:0000256" key="6">
    <source>
        <dbReference type="ARBA" id="ARBA00053423"/>
    </source>
</evidence>
<keyword evidence="14" id="KW-1185">Reference proteome</keyword>
<dbReference type="GO" id="GO:0051082">
    <property type="term" value="F:unfolded protein binding"/>
    <property type="evidence" value="ECO:0007669"/>
    <property type="project" value="UniProtKB-UniRule"/>
</dbReference>
<evidence type="ECO:0000256" key="1">
    <source>
        <dbReference type="ARBA" id="ARBA00022723"/>
    </source>
</evidence>
<dbReference type="PROSITE" id="PS51188">
    <property type="entry name" value="ZF_CR"/>
    <property type="match status" value="1"/>
</dbReference>
<dbReference type="InterPro" id="IPR001305">
    <property type="entry name" value="HSP_DnaJ_Cys-rich_dom"/>
</dbReference>
<keyword evidence="9" id="KW-0346">Stress response</keyword>
<feature type="domain" description="CR-type" evidence="12">
    <location>
        <begin position="153"/>
        <end position="235"/>
    </location>
</feature>
<name>A0A1M7SV05_FERGO</name>
<evidence type="ECO:0000259" key="11">
    <source>
        <dbReference type="PROSITE" id="PS50076"/>
    </source>
</evidence>
<comment type="cofactor">
    <cofactor evidence="9">
        <name>Zn(2+)</name>
        <dbReference type="ChEBI" id="CHEBI:29105"/>
    </cofactor>
    <text evidence="9">Binds 2 Zn(2+) ions per monomer.</text>
</comment>
<keyword evidence="3 9" id="KW-0863">Zinc-finger</keyword>
<dbReference type="SUPFAM" id="SSF49493">
    <property type="entry name" value="HSP40/DnaJ peptide-binding domain"/>
    <property type="match status" value="2"/>
</dbReference>
<keyword evidence="1 9" id="KW-0479">Metal-binding</keyword>
<dbReference type="STRING" id="1121883.SAMN02745226_01279"/>
<feature type="binding site" evidence="9">
    <location>
        <position position="169"/>
    </location>
    <ligand>
        <name>Zn(2+)</name>
        <dbReference type="ChEBI" id="CHEBI:29105"/>
        <label>1</label>
    </ligand>
</feature>
<keyword evidence="5 9" id="KW-0143">Chaperone</keyword>
<keyword evidence="2 9" id="KW-0677">Repeat</keyword>
<dbReference type="GO" id="GO:0009408">
    <property type="term" value="P:response to heat"/>
    <property type="evidence" value="ECO:0007669"/>
    <property type="project" value="InterPro"/>
</dbReference>
<dbReference type="GO" id="GO:0042026">
    <property type="term" value="P:protein refolding"/>
    <property type="evidence" value="ECO:0007669"/>
    <property type="project" value="TreeGrafter"/>
</dbReference>
<evidence type="ECO:0000256" key="4">
    <source>
        <dbReference type="ARBA" id="ARBA00022833"/>
    </source>
</evidence>
<feature type="repeat" description="CXXCXGXG motif" evidence="9">
    <location>
        <begin position="209"/>
        <end position="216"/>
    </location>
</feature>
<dbReference type="InterPro" id="IPR008971">
    <property type="entry name" value="HSP40/DnaJ_pept-bd"/>
</dbReference>
<comment type="domain">
    <text evidence="9">The J domain is necessary and sufficient to stimulate DnaK ATPase activity. Zinc center 1 plays an important role in the autonomous, DnaK-independent chaperone activity of DnaJ. Zinc center 2 is essential for interaction with DnaK and for DnaJ activity.</text>
</comment>
<reference evidence="14" key="1">
    <citation type="submission" date="2016-12" db="EMBL/GenBank/DDBJ databases">
        <authorList>
            <person name="Varghese N."/>
            <person name="Submissions S."/>
        </authorList>
    </citation>
    <scope>NUCLEOTIDE SEQUENCE [LARGE SCALE GENOMIC DNA]</scope>
    <source>
        <strain evidence="14">DSM 13020</strain>
    </source>
</reference>
<dbReference type="InterPro" id="IPR002939">
    <property type="entry name" value="DnaJ_C"/>
</dbReference>
<dbReference type="Pfam" id="PF00226">
    <property type="entry name" value="DnaJ"/>
    <property type="match status" value="1"/>
</dbReference>
<organism evidence="13 14">
    <name type="scientific">Fervidobacterium gondwanense DSM 13020</name>
    <dbReference type="NCBI Taxonomy" id="1121883"/>
    <lineage>
        <taxon>Bacteria</taxon>
        <taxon>Thermotogati</taxon>
        <taxon>Thermotogota</taxon>
        <taxon>Thermotogae</taxon>
        <taxon>Thermotogales</taxon>
        <taxon>Fervidobacteriaceae</taxon>
        <taxon>Fervidobacterium</taxon>
    </lineage>
</organism>
<dbReference type="Pfam" id="PF01556">
    <property type="entry name" value="DnaJ_C"/>
    <property type="match status" value="1"/>
</dbReference>
<feature type="repeat" description="CXXCXGXG motif" evidence="9">
    <location>
        <begin position="166"/>
        <end position="173"/>
    </location>
</feature>
<feature type="binding site" evidence="9">
    <location>
        <position position="209"/>
    </location>
    <ligand>
        <name>Zn(2+)</name>
        <dbReference type="ChEBI" id="CHEBI:29105"/>
        <label>2</label>
    </ligand>
</feature>
<feature type="binding site" evidence="9">
    <location>
        <position position="166"/>
    </location>
    <ligand>
        <name>Zn(2+)</name>
        <dbReference type="ChEBI" id="CHEBI:29105"/>
        <label>1</label>
    </ligand>
</feature>
<dbReference type="GO" id="GO:0005737">
    <property type="term" value="C:cytoplasm"/>
    <property type="evidence" value="ECO:0007669"/>
    <property type="project" value="UniProtKB-SubCell"/>
</dbReference>
<evidence type="ECO:0000256" key="3">
    <source>
        <dbReference type="ARBA" id="ARBA00022771"/>
    </source>
</evidence>
<dbReference type="Gene3D" id="1.10.287.110">
    <property type="entry name" value="DnaJ domain"/>
    <property type="match status" value="1"/>
</dbReference>
<feature type="domain" description="J" evidence="11">
    <location>
        <begin position="6"/>
        <end position="73"/>
    </location>
</feature>
<dbReference type="InterPro" id="IPR036410">
    <property type="entry name" value="HSP_DnaJ_Cys-rich_dom_sf"/>
</dbReference>
<feature type="binding site" evidence="9">
    <location>
        <position position="212"/>
    </location>
    <ligand>
        <name>Zn(2+)</name>
        <dbReference type="ChEBI" id="CHEBI:29105"/>
        <label>2</label>
    </ligand>
</feature>
<dbReference type="PROSITE" id="PS00636">
    <property type="entry name" value="DNAJ_1"/>
    <property type="match status" value="1"/>
</dbReference>
<feature type="zinc finger region" description="CR-type" evidence="10">
    <location>
        <begin position="153"/>
        <end position="235"/>
    </location>
</feature>
<comment type="subcellular location">
    <subcellularLocation>
        <location evidence="9">Cytoplasm</location>
    </subcellularLocation>
</comment>
<dbReference type="PROSITE" id="PS50076">
    <property type="entry name" value="DNAJ_2"/>
    <property type="match status" value="1"/>
</dbReference>
<keyword evidence="9" id="KW-0235">DNA replication</keyword>
<dbReference type="Pfam" id="PF00684">
    <property type="entry name" value="DnaJ_CXXCXGXG"/>
    <property type="match status" value="1"/>
</dbReference>
<dbReference type="FunFam" id="2.60.260.20:FF:000005">
    <property type="entry name" value="Chaperone protein dnaJ 1, mitochondrial"/>
    <property type="match status" value="1"/>
</dbReference>
<dbReference type="InterPro" id="IPR001623">
    <property type="entry name" value="DnaJ_domain"/>
</dbReference>
<dbReference type="CDD" id="cd10747">
    <property type="entry name" value="DnaJ_C"/>
    <property type="match status" value="1"/>
</dbReference>
<dbReference type="NCBIfam" id="NF010875">
    <property type="entry name" value="PRK14282.1"/>
    <property type="match status" value="1"/>
</dbReference>
<dbReference type="CDD" id="cd06257">
    <property type="entry name" value="DnaJ"/>
    <property type="match status" value="1"/>
</dbReference>
<dbReference type="HAMAP" id="MF_01152">
    <property type="entry name" value="DnaJ"/>
    <property type="match status" value="1"/>
</dbReference>
<dbReference type="Gene3D" id="2.60.260.20">
    <property type="entry name" value="Urease metallochaperone UreE, N-terminal domain"/>
    <property type="match status" value="2"/>
</dbReference>
<feature type="binding site" evidence="9">
    <location>
        <position position="223"/>
    </location>
    <ligand>
        <name>Zn(2+)</name>
        <dbReference type="ChEBI" id="CHEBI:29105"/>
        <label>1</label>
    </ligand>
</feature>
<feature type="binding site" evidence="9">
    <location>
        <position position="226"/>
    </location>
    <ligand>
        <name>Zn(2+)</name>
        <dbReference type="ChEBI" id="CHEBI:29105"/>
        <label>1</label>
    </ligand>
</feature>
<feature type="repeat" description="CXXCXGXG motif" evidence="9">
    <location>
        <begin position="183"/>
        <end position="190"/>
    </location>
</feature>
<comment type="function">
    <text evidence="6 9">Participates actively in the response to hyperosmotic and heat shock by preventing the aggregation of stress-denatured proteins and by disaggregating proteins, also in an autonomous, DnaK-independent fashion. Unfolded proteins bind initially to DnaJ; upon interaction with the DnaJ-bound protein, DnaK hydrolyzes its bound ATP, resulting in the formation of a stable complex. GrpE releases ADP from DnaK; ATP binding to DnaK triggers the release of the substrate protein, thus completing the reaction cycle. Several rounds of ATP-dependent interactions between DnaJ, DnaK and GrpE are required for fully efficient folding. Also involved, together with DnaK and GrpE, in the DNA replication of plasmids through activation of initiation proteins.</text>
</comment>
<dbReference type="Proteomes" id="UP000184207">
    <property type="component" value="Unassembled WGS sequence"/>
</dbReference>
<evidence type="ECO:0000313" key="14">
    <source>
        <dbReference type="Proteomes" id="UP000184207"/>
    </source>
</evidence>
<dbReference type="GO" id="GO:0005524">
    <property type="term" value="F:ATP binding"/>
    <property type="evidence" value="ECO:0007669"/>
    <property type="project" value="InterPro"/>
</dbReference>
<accession>A0A1M7SV05</accession>
<gene>
    <name evidence="9" type="primary">dnaJ</name>
    <name evidence="13" type="ORF">SAMN02745226_01279</name>
</gene>
<dbReference type="InterPro" id="IPR012724">
    <property type="entry name" value="DnaJ"/>
</dbReference>